<sequence length="165" mass="18030">MHKSYCMLFIIVLMLALTACQTSPGGKIKSDYPDLSSREAEKAGYVVAGPAGYFNIDKMEAFYTDYKAGTASTLVIAHYTDEGDPVYAGLDYNGEFVTYSYDNSWDAFGGQDKGVKQTECGTVTKQVGPYGEQEGTLFTLSGCKEDIGYSDPDNKSYFLLFVPGK</sequence>
<evidence type="ECO:0008006" key="4">
    <source>
        <dbReference type="Google" id="ProtNLM"/>
    </source>
</evidence>
<keyword evidence="1" id="KW-0732">Signal</keyword>
<name>A0A916YRI7_9BACL</name>
<gene>
    <name evidence="2" type="ORF">GCM10010911_14730</name>
</gene>
<evidence type="ECO:0000313" key="2">
    <source>
        <dbReference type="EMBL" id="GGD57980.1"/>
    </source>
</evidence>
<accession>A0A916YRI7</accession>
<dbReference type="AlphaFoldDB" id="A0A916YRI7"/>
<reference evidence="2" key="1">
    <citation type="journal article" date="2014" name="Int. J. Syst. Evol. Microbiol.">
        <title>Complete genome sequence of Corynebacterium casei LMG S-19264T (=DSM 44701T), isolated from a smear-ripened cheese.</title>
        <authorList>
            <consortium name="US DOE Joint Genome Institute (JGI-PGF)"/>
            <person name="Walter F."/>
            <person name="Albersmeier A."/>
            <person name="Kalinowski J."/>
            <person name="Ruckert C."/>
        </authorList>
    </citation>
    <scope>NUCLEOTIDE SEQUENCE</scope>
    <source>
        <strain evidence="2">CGMCC 1.15178</strain>
    </source>
</reference>
<keyword evidence="3" id="KW-1185">Reference proteome</keyword>
<evidence type="ECO:0000256" key="1">
    <source>
        <dbReference type="SAM" id="SignalP"/>
    </source>
</evidence>
<feature type="signal peptide" evidence="1">
    <location>
        <begin position="1"/>
        <end position="19"/>
    </location>
</feature>
<dbReference type="RefSeq" id="WP_188990533.1">
    <property type="nucleotide sequence ID" value="NZ_BMHP01000001.1"/>
</dbReference>
<dbReference type="Pfam" id="PF14275">
    <property type="entry name" value="DUF4362"/>
    <property type="match status" value="1"/>
</dbReference>
<feature type="chain" id="PRO_5038448390" description="DUF4362 domain-containing protein" evidence="1">
    <location>
        <begin position="20"/>
        <end position="165"/>
    </location>
</feature>
<dbReference type="PROSITE" id="PS51257">
    <property type="entry name" value="PROKAR_LIPOPROTEIN"/>
    <property type="match status" value="1"/>
</dbReference>
<comment type="caution">
    <text evidence="2">The sequence shown here is derived from an EMBL/GenBank/DDBJ whole genome shotgun (WGS) entry which is preliminary data.</text>
</comment>
<dbReference type="EMBL" id="BMHP01000001">
    <property type="protein sequence ID" value="GGD57980.1"/>
    <property type="molecule type" value="Genomic_DNA"/>
</dbReference>
<reference evidence="2" key="2">
    <citation type="submission" date="2020-09" db="EMBL/GenBank/DDBJ databases">
        <authorList>
            <person name="Sun Q."/>
            <person name="Zhou Y."/>
        </authorList>
    </citation>
    <scope>NUCLEOTIDE SEQUENCE</scope>
    <source>
        <strain evidence="2">CGMCC 1.15178</strain>
    </source>
</reference>
<proteinExistence type="predicted"/>
<dbReference type="InterPro" id="IPR025372">
    <property type="entry name" value="DUF4362"/>
</dbReference>
<organism evidence="2 3">
    <name type="scientific">Paenibacillus nasutitermitis</name>
    <dbReference type="NCBI Taxonomy" id="1652958"/>
    <lineage>
        <taxon>Bacteria</taxon>
        <taxon>Bacillati</taxon>
        <taxon>Bacillota</taxon>
        <taxon>Bacilli</taxon>
        <taxon>Bacillales</taxon>
        <taxon>Paenibacillaceae</taxon>
        <taxon>Paenibacillus</taxon>
    </lineage>
</organism>
<protein>
    <recommendedName>
        <fullName evidence="4">DUF4362 domain-containing protein</fullName>
    </recommendedName>
</protein>
<dbReference type="Proteomes" id="UP000612456">
    <property type="component" value="Unassembled WGS sequence"/>
</dbReference>
<evidence type="ECO:0000313" key="3">
    <source>
        <dbReference type="Proteomes" id="UP000612456"/>
    </source>
</evidence>